<sequence length="292" mass="31692">MTKQSVVVPEEMLAPVTSPAAATSTASGSFPPPRSSAGNCRKRLAHLDLHGNGGRSSSWVESMNDSSPTHLRPVSLLPAANDRSDESDWNKRHPSALSKFDEIAAAANGKKIVMFLDYDGTLSPIVDDPDAAFMSKTVGSSPGFSLLFLCFELMPGLWNSGFVLFQMRAAVKGVAKYFPTAIVTGRCREKVFSFVQLAELYYAGSHGMDIKGPTKYPSRTMARTKSVFCQPASEFLPMISEGIQCSNGEDEVHTRIQGGEQQILHLSSFSLRGREKMERTCRGCSICSLGLP</sequence>
<dbReference type="Proteomes" id="UP000236161">
    <property type="component" value="Unassembled WGS sequence"/>
</dbReference>
<feature type="compositionally biased region" description="Polar residues" evidence="4">
    <location>
        <begin position="55"/>
        <end position="69"/>
    </location>
</feature>
<organism evidence="5 6">
    <name type="scientific">Apostasia shenzhenica</name>
    <dbReference type="NCBI Taxonomy" id="1088818"/>
    <lineage>
        <taxon>Eukaryota</taxon>
        <taxon>Viridiplantae</taxon>
        <taxon>Streptophyta</taxon>
        <taxon>Embryophyta</taxon>
        <taxon>Tracheophyta</taxon>
        <taxon>Spermatophyta</taxon>
        <taxon>Magnoliopsida</taxon>
        <taxon>Liliopsida</taxon>
        <taxon>Asparagales</taxon>
        <taxon>Orchidaceae</taxon>
        <taxon>Apostasioideae</taxon>
        <taxon>Apostasia</taxon>
    </lineage>
</organism>
<dbReference type="AlphaFoldDB" id="A0A2I0A1V9"/>
<dbReference type="OrthoDB" id="756468at2759"/>
<comment type="cofactor">
    <cofactor evidence="2">
        <name>a divalent metal cation</name>
        <dbReference type="ChEBI" id="CHEBI:60240"/>
    </cofactor>
</comment>
<dbReference type="STRING" id="1088818.A0A2I0A1V9"/>
<evidence type="ECO:0000256" key="3">
    <source>
        <dbReference type="ARBA" id="ARBA00022801"/>
    </source>
</evidence>
<dbReference type="PANTHER" id="PTHR43768:SF3">
    <property type="entry name" value="TREHALOSE 6-PHOSPHATE PHOSPHATASE"/>
    <property type="match status" value="1"/>
</dbReference>
<dbReference type="EMBL" id="KZ452037">
    <property type="protein sequence ID" value="PKA49542.1"/>
    <property type="molecule type" value="Genomic_DNA"/>
</dbReference>
<feature type="region of interest" description="Disordered" evidence="4">
    <location>
        <begin position="51"/>
        <end position="73"/>
    </location>
</feature>
<accession>A0A2I0A1V9</accession>
<dbReference type="GO" id="GO:0004805">
    <property type="term" value="F:trehalose-phosphatase activity"/>
    <property type="evidence" value="ECO:0007669"/>
    <property type="project" value="UniProtKB-EC"/>
</dbReference>
<comment type="catalytic activity">
    <reaction evidence="1">
        <text>alpha,alpha-trehalose 6-phosphate + H2O = alpha,alpha-trehalose + phosphate</text>
        <dbReference type="Rhea" id="RHEA:23420"/>
        <dbReference type="ChEBI" id="CHEBI:15377"/>
        <dbReference type="ChEBI" id="CHEBI:16551"/>
        <dbReference type="ChEBI" id="CHEBI:43474"/>
        <dbReference type="ChEBI" id="CHEBI:58429"/>
        <dbReference type="EC" id="3.1.3.12"/>
    </reaction>
</comment>
<evidence type="ECO:0000256" key="2">
    <source>
        <dbReference type="ARBA" id="ARBA00001968"/>
    </source>
</evidence>
<gene>
    <name evidence="5" type="primary">TPP6</name>
    <name evidence="5" type="ORF">AXF42_Ash004082</name>
</gene>
<evidence type="ECO:0000313" key="6">
    <source>
        <dbReference type="Proteomes" id="UP000236161"/>
    </source>
</evidence>
<feature type="region of interest" description="Disordered" evidence="4">
    <location>
        <begin position="1"/>
        <end position="39"/>
    </location>
</feature>
<dbReference type="PANTHER" id="PTHR43768">
    <property type="entry name" value="TREHALOSE 6-PHOSPHATE PHOSPHATASE"/>
    <property type="match status" value="1"/>
</dbReference>
<dbReference type="EC" id="3.1.3.12" evidence="5"/>
<feature type="compositionally biased region" description="Low complexity" evidence="4">
    <location>
        <begin position="14"/>
        <end position="29"/>
    </location>
</feature>
<dbReference type="InterPro" id="IPR036412">
    <property type="entry name" value="HAD-like_sf"/>
</dbReference>
<keyword evidence="6" id="KW-1185">Reference proteome</keyword>
<dbReference type="GO" id="GO:0005992">
    <property type="term" value="P:trehalose biosynthetic process"/>
    <property type="evidence" value="ECO:0007669"/>
    <property type="project" value="InterPro"/>
</dbReference>
<evidence type="ECO:0000313" key="5">
    <source>
        <dbReference type="EMBL" id="PKA49542.1"/>
    </source>
</evidence>
<dbReference type="InterPro" id="IPR044651">
    <property type="entry name" value="OTSB-like"/>
</dbReference>
<dbReference type="SUPFAM" id="SSF56784">
    <property type="entry name" value="HAD-like"/>
    <property type="match status" value="1"/>
</dbReference>
<evidence type="ECO:0000256" key="4">
    <source>
        <dbReference type="SAM" id="MobiDB-lite"/>
    </source>
</evidence>
<name>A0A2I0A1V9_9ASPA</name>
<protein>
    <submittedName>
        <fullName evidence="5">Putative trehalose-phosphate phosphatase 6</fullName>
        <ecNumber evidence="5">3.1.3.12</ecNumber>
    </submittedName>
</protein>
<dbReference type="InterPro" id="IPR023214">
    <property type="entry name" value="HAD_sf"/>
</dbReference>
<keyword evidence="3 5" id="KW-0378">Hydrolase</keyword>
<reference evidence="5 6" key="1">
    <citation type="journal article" date="2017" name="Nature">
        <title>The Apostasia genome and the evolution of orchids.</title>
        <authorList>
            <person name="Zhang G.Q."/>
            <person name="Liu K.W."/>
            <person name="Li Z."/>
            <person name="Lohaus R."/>
            <person name="Hsiao Y.Y."/>
            <person name="Niu S.C."/>
            <person name="Wang J.Y."/>
            <person name="Lin Y.C."/>
            <person name="Xu Q."/>
            <person name="Chen L.J."/>
            <person name="Yoshida K."/>
            <person name="Fujiwara S."/>
            <person name="Wang Z.W."/>
            <person name="Zhang Y.Q."/>
            <person name="Mitsuda N."/>
            <person name="Wang M."/>
            <person name="Liu G.H."/>
            <person name="Pecoraro L."/>
            <person name="Huang H.X."/>
            <person name="Xiao X.J."/>
            <person name="Lin M."/>
            <person name="Wu X.Y."/>
            <person name="Wu W.L."/>
            <person name="Chen Y.Y."/>
            <person name="Chang S.B."/>
            <person name="Sakamoto S."/>
            <person name="Ohme-Takagi M."/>
            <person name="Yagi M."/>
            <person name="Zeng S.J."/>
            <person name="Shen C.Y."/>
            <person name="Yeh C.M."/>
            <person name="Luo Y.B."/>
            <person name="Tsai W.C."/>
            <person name="Van de Peer Y."/>
            <person name="Liu Z.J."/>
        </authorList>
    </citation>
    <scope>NUCLEOTIDE SEQUENCE [LARGE SCALE GENOMIC DNA]</scope>
    <source>
        <strain evidence="6">cv. Shenzhen</strain>
        <tissue evidence="5">Stem</tissue>
    </source>
</reference>
<dbReference type="InterPro" id="IPR003337">
    <property type="entry name" value="Trehalose_PPase"/>
</dbReference>
<dbReference type="Pfam" id="PF02358">
    <property type="entry name" value="Trehalose_PPase"/>
    <property type="match status" value="1"/>
</dbReference>
<dbReference type="Gene3D" id="3.40.50.1000">
    <property type="entry name" value="HAD superfamily/HAD-like"/>
    <property type="match status" value="1"/>
</dbReference>
<evidence type="ECO:0000256" key="1">
    <source>
        <dbReference type="ARBA" id="ARBA00000500"/>
    </source>
</evidence>
<proteinExistence type="predicted"/>